<dbReference type="GO" id="GO:0030027">
    <property type="term" value="C:lamellipodium"/>
    <property type="evidence" value="ECO:0007669"/>
    <property type="project" value="UniProtKB-SubCell"/>
</dbReference>
<evidence type="ECO:0000256" key="11">
    <source>
        <dbReference type="ARBA" id="ARBA00022737"/>
    </source>
</evidence>
<dbReference type="InterPro" id="IPR007122">
    <property type="entry name" value="Villin/Gelsolin"/>
</dbReference>
<evidence type="ECO:0000256" key="17">
    <source>
        <dbReference type="ARBA" id="ARBA00023273"/>
    </source>
</evidence>
<evidence type="ECO:0000256" key="14">
    <source>
        <dbReference type="ARBA" id="ARBA00022912"/>
    </source>
</evidence>
<dbReference type="PANTHER" id="PTHR11977:SF33">
    <property type="entry name" value="ADVILLIN"/>
    <property type="match status" value="1"/>
</dbReference>
<keyword evidence="13" id="KW-0106">Calcium</keyword>
<dbReference type="EMBL" id="VBQZ03000100">
    <property type="protein sequence ID" value="MXQ93881.1"/>
    <property type="molecule type" value="Genomic_DNA"/>
</dbReference>
<evidence type="ECO:0000313" key="27">
    <source>
        <dbReference type="Proteomes" id="UP000322234"/>
    </source>
</evidence>
<dbReference type="InterPro" id="IPR004274">
    <property type="entry name" value="FCP1_dom"/>
</dbReference>
<dbReference type="FunFam" id="3.40.20.10:FF:000001">
    <property type="entry name" value="Gelsolin"/>
    <property type="match status" value="1"/>
</dbReference>
<feature type="active site" description="Proton donor" evidence="22">
    <location>
        <position position="109"/>
    </location>
</feature>
<dbReference type="GO" id="GO:0032433">
    <property type="term" value="C:filopodium tip"/>
    <property type="evidence" value="ECO:0007669"/>
    <property type="project" value="UniProtKB-SubCell"/>
</dbReference>
<comment type="subcellular location">
    <subcellularLocation>
        <location evidence="4">Cell projection</location>
        <location evidence="4">Filopodium tip</location>
    </subcellularLocation>
    <subcellularLocation>
        <location evidence="5">Cell projection</location>
        <location evidence="5">Lamellipodium</location>
    </subcellularLocation>
    <subcellularLocation>
        <location evidence="1">Cell projection</location>
        <location evidence="1">Microvillus</location>
    </subcellularLocation>
    <subcellularLocation>
        <location evidence="3">Cell projection</location>
        <location evidence="3">Ruffle</location>
    </subcellularLocation>
    <subcellularLocation>
        <location evidence="2">Cytoplasm</location>
        <location evidence="2">Cytoskeleton</location>
    </subcellularLocation>
</comment>
<dbReference type="PRINTS" id="PR00597">
    <property type="entry name" value="GELSOLIN"/>
</dbReference>
<sequence length="1065" mass="119780">MEHGSIITQARREDALVLTKQGLVSKSSPKKPRGRNIFKALFCCFRAQHVGQSTSSTELSPYKEEANTIAKSDLLQCLQYQFYQIPGTCLLPEVTEEDQGRICVVIDLDETLVHSSFKPINNADFIVPVEIEGTTHQVYVLKRPYVDEFLRRMGELFECVLFTASLAKYADPVTDLLDRCGVFRARLFRESCVFHQGCYVKDLSRLGRDLRKTLILDNSPASYIFHPENAGELWTQDQCGRVSPGKTSAMSLSSAFQAVGNDPGIITWRIEKMELALVPLSAHGNFYEGDCYVILSTRRVGCLLSQDIHFWIGKDSSQDEQSCAAIYTTQLDDYLGGSPVQHREVQYHESDTFRGYFKQGIIYKKGGVASGMKHVETNTYNVKRLLHVKGKRNIRATEVEMSWDSFNRGDVFLLDLGKVIVQWNGPESSSGERLKAMLLAKDIRDRERGGRAEIGVIEGDKEAASPELMKVLQDTLGRRSIIQPAVPDEVIDQQQKSNITLYHVSDSSGQLVVTEVATRPLVQDLLNPDDCYILDQSGTKIYVWKGRGATKVEKQMAMSKALDFIRMKGYPSSTNVETVNDGAESAMFKQLFQKWTVKEQTVGLGKTFSVGKVAKVFQDKFDVTLLHTKPEVAAQERMVDDGNGKVEVWRIENLELVPVEHQWYGFFYGGDCYLVLYTYEMHGKPHYILYIWQGRHASQDELAASAYQAVEVDQQFEGAPVQVRVTMGKEPRHFMAIFKGKLVIFEGGTSRKGNAEPDPPVRLFQIQGHNKSNTKAVEVPAFTSSLNSNDVFLLRTQAEHYLWFGKGSSGDERAMAKELAGLLCDGTENTVAEGQEPAEFWDLLGGKTPYASDKRLQQEILDVQSRLFECSNKTGRFTVTEIIDFTQDDLNPGDVMLLDTWDQVFLWIGAEANAAEKKSALSTAQEYLHTHPSGRDTGTPILIVKQGFEPPIFTGWFLAWDPHVWSAGKSYEQLKEELGDAVAITRITADMRDTTLALNSEPKYYPLEVLLKNQSQELPEDVNPAKKENYLSEKDFVSVFGITRGQFAALPGWKQLQMKKEKGLF</sequence>
<dbReference type="FunFam" id="3.40.20.10:FF:000005">
    <property type="entry name" value="Gelsolin"/>
    <property type="match status" value="1"/>
</dbReference>
<keyword evidence="10" id="KW-0963">Cytoplasm</keyword>
<evidence type="ECO:0000256" key="16">
    <source>
        <dbReference type="ARBA" id="ARBA00023212"/>
    </source>
</evidence>
<keyword evidence="14" id="KW-0904">Protein phosphatase</keyword>
<comment type="caution">
    <text evidence="26">The sequence shown here is derived from an EMBL/GenBank/DDBJ whole genome shotgun (WGS) entry which is preliminary data.</text>
</comment>
<feature type="domain" description="FCP1 homology" evidence="24">
    <location>
        <begin position="97"/>
        <end position="259"/>
    </location>
</feature>
<dbReference type="Gene3D" id="1.10.950.10">
    <property type="entry name" value="Villin headpiece domain"/>
    <property type="match status" value="1"/>
</dbReference>
<dbReference type="GO" id="GO:0015629">
    <property type="term" value="C:actin cytoskeleton"/>
    <property type="evidence" value="ECO:0007669"/>
    <property type="project" value="TreeGrafter"/>
</dbReference>
<dbReference type="SMART" id="SM00577">
    <property type="entry name" value="CPDc"/>
    <property type="match status" value="1"/>
</dbReference>
<dbReference type="Proteomes" id="UP000322234">
    <property type="component" value="Unassembled WGS sequence"/>
</dbReference>
<evidence type="ECO:0000259" key="24">
    <source>
        <dbReference type="PROSITE" id="PS50969"/>
    </source>
</evidence>
<dbReference type="SUPFAM" id="SSF56784">
    <property type="entry name" value="HAD-like"/>
    <property type="match status" value="1"/>
</dbReference>
<dbReference type="GO" id="GO:0008154">
    <property type="term" value="P:actin polymerization or depolymerization"/>
    <property type="evidence" value="ECO:0007669"/>
    <property type="project" value="TreeGrafter"/>
</dbReference>
<comment type="catalytic activity">
    <reaction evidence="19">
        <text>O-phospho-L-threonyl-[protein] + H2O = L-threonyl-[protein] + phosphate</text>
        <dbReference type="Rhea" id="RHEA:47004"/>
        <dbReference type="Rhea" id="RHEA-COMP:11060"/>
        <dbReference type="Rhea" id="RHEA-COMP:11605"/>
        <dbReference type="ChEBI" id="CHEBI:15377"/>
        <dbReference type="ChEBI" id="CHEBI:30013"/>
        <dbReference type="ChEBI" id="CHEBI:43474"/>
        <dbReference type="ChEBI" id="CHEBI:61977"/>
        <dbReference type="EC" id="3.1.3.16"/>
    </reaction>
</comment>
<dbReference type="GO" id="GO:0005546">
    <property type="term" value="F:phosphatidylinositol-4,5-bisphosphate binding"/>
    <property type="evidence" value="ECO:0007669"/>
    <property type="project" value="TreeGrafter"/>
</dbReference>
<keyword evidence="15" id="KW-0009">Actin-binding</keyword>
<evidence type="ECO:0000256" key="18">
    <source>
        <dbReference type="ARBA" id="ARBA00047761"/>
    </source>
</evidence>
<dbReference type="SFLD" id="SFLDS00003">
    <property type="entry name" value="Haloacid_Dehalogenase"/>
    <property type="match status" value="1"/>
</dbReference>
<feature type="site" description="Transition state stabilizer" evidence="23">
    <location>
        <position position="163"/>
    </location>
</feature>
<evidence type="ECO:0000256" key="9">
    <source>
        <dbReference type="ARBA" id="ARBA00022467"/>
    </source>
</evidence>
<comment type="catalytic activity">
    <reaction evidence="18">
        <text>O-phospho-L-seryl-[protein] + H2O = L-seryl-[protein] + phosphate</text>
        <dbReference type="Rhea" id="RHEA:20629"/>
        <dbReference type="Rhea" id="RHEA-COMP:9863"/>
        <dbReference type="Rhea" id="RHEA-COMP:11604"/>
        <dbReference type="ChEBI" id="CHEBI:15377"/>
        <dbReference type="ChEBI" id="CHEBI:29999"/>
        <dbReference type="ChEBI" id="CHEBI:43474"/>
        <dbReference type="ChEBI" id="CHEBI:83421"/>
        <dbReference type="EC" id="3.1.3.16"/>
    </reaction>
</comment>
<dbReference type="GO" id="GO:0051015">
    <property type="term" value="F:actin filament binding"/>
    <property type="evidence" value="ECO:0007669"/>
    <property type="project" value="InterPro"/>
</dbReference>
<evidence type="ECO:0000256" key="10">
    <source>
        <dbReference type="ARBA" id="ARBA00022490"/>
    </source>
</evidence>
<evidence type="ECO:0000256" key="8">
    <source>
        <dbReference type="ARBA" id="ARBA00017436"/>
    </source>
</evidence>
<dbReference type="InterPro" id="IPR036886">
    <property type="entry name" value="Villin_headpiece_dom_sf"/>
</dbReference>
<dbReference type="CDD" id="cd11292">
    <property type="entry name" value="gelsolin_S3_like"/>
    <property type="match status" value="1"/>
</dbReference>
<keyword evidence="16" id="KW-0206">Cytoskeleton</keyword>
<dbReference type="CDD" id="cd11293">
    <property type="entry name" value="gelsolin_S4_like"/>
    <property type="match status" value="1"/>
</dbReference>
<evidence type="ECO:0000256" key="21">
    <source>
        <dbReference type="ARBA" id="ARBA00064479"/>
    </source>
</evidence>
<dbReference type="PANTHER" id="PTHR11977">
    <property type="entry name" value="VILLIN"/>
    <property type="match status" value="1"/>
</dbReference>
<evidence type="ECO:0000256" key="22">
    <source>
        <dbReference type="PIRSR" id="PIRSR640078-1"/>
    </source>
</evidence>
<dbReference type="Pfam" id="PF00626">
    <property type="entry name" value="Gelsolin"/>
    <property type="match status" value="6"/>
</dbReference>
<dbReference type="SUPFAM" id="SSF82754">
    <property type="entry name" value="C-terminal, gelsolin-like domain of Sec23/24"/>
    <property type="match status" value="2"/>
</dbReference>
<comment type="similarity">
    <text evidence="6">Belongs to the villin/gelsolin family.</text>
</comment>
<dbReference type="AlphaFoldDB" id="A0A6B0RXF2"/>
<evidence type="ECO:0000256" key="20">
    <source>
        <dbReference type="ARBA" id="ARBA00055380"/>
    </source>
</evidence>
<evidence type="ECO:0000256" key="15">
    <source>
        <dbReference type="ARBA" id="ARBA00023203"/>
    </source>
</evidence>
<evidence type="ECO:0000256" key="13">
    <source>
        <dbReference type="ARBA" id="ARBA00022837"/>
    </source>
</evidence>
<dbReference type="GO" id="GO:0005902">
    <property type="term" value="C:microvillus"/>
    <property type="evidence" value="ECO:0007669"/>
    <property type="project" value="UniProtKB-SubCell"/>
</dbReference>
<dbReference type="EC" id="3.1.3.16" evidence="7"/>
<evidence type="ECO:0000259" key="25">
    <source>
        <dbReference type="PROSITE" id="PS51089"/>
    </source>
</evidence>
<dbReference type="FunFam" id="3.40.50.1000:FF:000093">
    <property type="entry name" value="NLI interacting factor-like phosphatase family protein"/>
    <property type="match status" value="1"/>
</dbReference>
<keyword evidence="11" id="KW-0677">Repeat</keyword>
<dbReference type="GO" id="GO:0001726">
    <property type="term" value="C:ruffle"/>
    <property type="evidence" value="ECO:0007669"/>
    <property type="project" value="UniProtKB-SubCell"/>
</dbReference>
<dbReference type="GO" id="GO:0120035">
    <property type="term" value="P:regulation of plasma membrane bounded cell projection organization"/>
    <property type="evidence" value="ECO:0007669"/>
    <property type="project" value="UniProtKB-ARBA"/>
</dbReference>
<dbReference type="GO" id="GO:0051014">
    <property type="term" value="P:actin filament severing"/>
    <property type="evidence" value="ECO:0007669"/>
    <property type="project" value="TreeGrafter"/>
</dbReference>
<evidence type="ECO:0000256" key="1">
    <source>
        <dbReference type="ARBA" id="ARBA00004105"/>
    </source>
</evidence>
<name>A0A6B0RXF2_9CETA</name>
<feature type="site" description="Transition state stabilizer" evidence="23">
    <location>
        <position position="201"/>
    </location>
</feature>
<dbReference type="InterPro" id="IPR011948">
    <property type="entry name" value="Dullard_phosphatase"/>
</dbReference>
<dbReference type="InterPro" id="IPR003128">
    <property type="entry name" value="Villin_headpiece"/>
</dbReference>
<dbReference type="FunFam" id="1.10.950.10:FF:000005">
    <property type="entry name" value="Villin-1"/>
    <property type="match status" value="1"/>
</dbReference>
<feature type="active site" description="4-aspartylphosphate intermediate" evidence="22">
    <location>
        <position position="107"/>
    </location>
</feature>
<dbReference type="FunFam" id="3.40.20.10:FF:000027">
    <property type="entry name" value="Villin 1"/>
    <property type="match status" value="1"/>
</dbReference>
<evidence type="ECO:0000256" key="23">
    <source>
        <dbReference type="PIRSR" id="PIRSR640078-3"/>
    </source>
</evidence>
<evidence type="ECO:0000313" key="26">
    <source>
        <dbReference type="EMBL" id="MXQ93881.1"/>
    </source>
</evidence>
<proteinExistence type="inferred from homology"/>
<dbReference type="SFLD" id="SFLDG01124">
    <property type="entry name" value="C0.1:_RNA_Pol_CTD_Phosphatase"/>
    <property type="match status" value="1"/>
</dbReference>
<dbReference type="InterPro" id="IPR040078">
    <property type="entry name" value="RNA_Pol_CTD_Phosphatase"/>
</dbReference>
<dbReference type="Pfam" id="PF02209">
    <property type="entry name" value="VHP"/>
    <property type="match status" value="1"/>
</dbReference>
<keyword evidence="9" id="KW-0117">Actin capping</keyword>
<dbReference type="Pfam" id="PF03031">
    <property type="entry name" value="NIF"/>
    <property type="match status" value="1"/>
</dbReference>
<dbReference type="CDD" id="cd07521">
    <property type="entry name" value="HAD_FCP1-like"/>
    <property type="match status" value="1"/>
</dbReference>
<evidence type="ECO:0000256" key="4">
    <source>
        <dbReference type="ARBA" id="ARBA00004495"/>
    </source>
</evidence>
<dbReference type="SMART" id="SM00262">
    <property type="entry name" value="GEL"/>
    <property type="match status" value="6"/>
</dbReference>
<dbReference type="Gene3D" id="3.40.50.1000">
    <property type="entry name" value="HAD superfamily/HAD-like"/>
    <property type="match status" value="1"/>
</dbReference>
<dbReference type="SUPFAM" id="SSF55753">
    <property type="entry name" value="Actin depolymerizing proteins"/>
    <property type="match status" value="4"/>
</dbReference>
<keyword evidence="12" id="KW-0378">Hydrolase</keyword>
<organism evidence="26 27">
    <name type="scientific">Bos mutus</name>
    <name type="common">wild yak</name>
    <dbReference type="NCBI Taxonomy" id="72004"/>
    <lineage>
        <taxon>Eukaryota</taxon>
        <taxon>Metazoa</taxon>
        <taxon>Chordata</taxon>
        <taxon>Craniata</taxon>
        <taxon>Vertebrata</taxon>
        <taxon>Euteleostomi</taxon>
        <taxon>Mammalia</taxon>
        <taxon>Eutheria</taxon>
        <taxon>Laurasiatheria</taxon>
        <taxon>Artiodactyla</taxon>
        <taxon>Ruminantia</taxon>
        <taxon>Pecora</taxon>
        <taxon>Bovidae</taxon>
        <taxon>Bovinae</taxon>
        <taxon>Bos</taxon>
    </lineage>
</organism>
<dbReference type="CDD" id="cd11288">
    <property type="entry name" value="gelsolin_S5_like"/>
    <property type="match status" value="1"/>
</dbReference>
<dbReference type="InterPro" id="IPR023214">
    <property type="entry name" value="HAD_sf"/>
</dbReference>
<comment type="function">
    <text evidence="20">Epithelial cell-specific Ca(2+)-regulated actin-modifying protein that modulates the reorganization of microvillar actin filaments. Plays a role in the actin nucleation, actin filament bundle assembly, actin filament capping and severing. Binds phosphatidylinositol 4,5-bisphosphate (PIP2) and lysophosphatidic acid (LPA); binds LPA with higher affinity than PIP2. Binding to LPA increases its phosphorylation by SRC and inhibits all actin-modifying activities. Binding to PIP2 inhibits actin-capping and -severing activities but enhances actin-bundling activity. Regulates the intestinal epithelial cell morphology, cell invasion, cell migration and apoptosis. Protects against apoptosis induced by dextran sodium sulfate (DSS) in the gastrointestinal epithelium. Appears to regulate cell death by maintaining mitochondrial integrity. Enhances hepatocyte growth factor (HGF)-induced epithelial cell motility, chemotaxis and wound repair.</text>
</comment>
<reference evidence="26" key="1">
    <citation type="submission" date="2019-10" db="EMBL/GenBank/DDBJ databases">
        <title>The sequence and de novo assembly of the wild yak genome.</title>
        <authorList>
            <person name="Liu Y."/>
        </authorList>
    </citation>
    <scope>NUCLEOTIDE SEQUENCE [LARGE SCALE GENOMIC DNA]</scope>
    <source>
        <strain evidence="26">WY2019</strain>
    </source>
</reference>
<dbReference type="InterPro" id="IPR029006">
    <property type="entry name" value="ADF-H/Gelsolin-like_dom_sf"/>
</dbReference>
<evidence type="ECO:0000256" key="19">
    <source>
        <dbReference type="ARBA" id="ARBA00048336"/>
    </source>
</evidence>
<dbReference type="GO" id="GO:0051016">
    <property type="term" value="P:barbed-end actin filament capping"/>
    <property type="evidence" value="ECO:0007669"/>
    <property type="project" value="TreeGrafter"/>
</dbReference>
<dbReference type="CDD" id="cd11291">
    <property type="entry name" value="gelsolin_S6_like"/>
    <property type="match status" value="1"/>
</dbReference>
<dbReference type="PROSITE" id="PS51089">
    <property type="entry name" value="HP"/>
    <property type="match status" value="1"/>
</dbReference>
<comment type="subunit">
    <text evidence="21">Monomer. Homodimer; homodimerization is necessary for actin-bundling. Associates with F-actin; phosphorylation at tyrosine residues decreases the association with F-actin. Interacts (phosphorylated at C-terminus tyrosine phosphorylation sites) with PLCG1 (via the SH2 domains). Interacts (phosphorylated form) with PLCG1; the interaction is enhanced by hepatocyte growth factor (HGF).</text>
</comment>
<dbReference type="CDD" id="cd11290">
    <property type="entry name" value="gelsolin_S1_like"/>
    <property type="match status" value="1"/>
</dbReference>
<evidence type="ECO:0000256" key="2">
    <source>
        <dbReference type="ARBA" id="ARBA00004245"/>
    </source>
</evidence>
<dbReference type="GO" id="GO:0008420">
    <property type="term" value="F:RNA polymerase II CTD heptapeptide repeat phosphatase activity"/>
    <property type="evidence" value="ECO:0007669"/>
    <property type="project" value="InterPro"/>
</dbReference>
<dbReference type="SUPFAM" id="SSF47050">
    <property type="entry name" value="VHP, Villin headpiece domain"/>
    <property type="match status" value="1"/>
</dbReference>
<dbReference type="InterPro" id="IPR036412">
    <property type="entry name" value="HAD-like_sf"/>
</dbReference>
<dbReference type="FunFam" id="3.40.20.10:FF:000002">
    <property type="entry name" value="Gelsolin"/>
    <property type="match status" value="1"/>
</dbReference>
<keyword evidence="27" id="KW-1185">Reference proteome</keyword>
<feature type="domain" description="HP" evidence="25">
    <location>
        <begin position="999"/>
        <end position="1065"/>
    </location>
</feature>
<gene>
    <name evidence="26" type="ORF">E5288_WYG008127</name>
</gene>
<dbReference type="GO" id="GO:0005737">
    <property type="term" value="C:cytoplasm"/>
    <property type="evidence" value="ECO:0007669"/>
    <property type="project" value="TreeGrafter"/>
</dbReference>
<dbReference type="InterPro" id="IPR036180">
    <property type="entry name" value="Gelsolin-like_dom_sf"/>
</dbReference>
<evidence type="ECO:0000256" key="3">
    <source>
        <dbReference type="ARBA" id="ARBA00004466"/>
    </source>
</evidence>
<evidence type="ECO:0000256" key="7">
    <source>
        <dbReference type="ARBA" id="ARBA00013081"/>
    </source>
</evidence>
<evidence type="ECO:0000256" key="5">
    <source>
        <dbReference type="ARBA" id="ARBA00004510"/>
    </source>
</evidence>
<dbReference type="PROSITE" id="PS50969">
    <property type="entry name" value="FCP1"/>
    <property type="match status" value="1"/>
</dbReference>
<evidence type="ECO:0000256" key="12">
    <source>
        <dbReference type="ARBA" id="ARBA00022801"/>
    </source>
</evidence>
<dbReference type="InterPro" id="IPR007123">
    <property type="entry name" value="Gelsolin-like_dom"/>
</dbReference>
<dbReference type="SMART" id="SM00153">
    <property type="entry name" value="VHP"/>
    <property type="match status" value="1"/>
</dbReference>
<dbReference type="CDD" id="cd11289">
    <property type="entry name" value="gelsolin_S2_like"/>
    <property type="match status" value="1"/>
</dbReference>
<accession>A0A6B0RXF2</accession>
<dbReference type="FunFam" id="3.40.20.10:FF:000004">
    <property type="entry name" value="Gelsolin"/>
    <property type="match status" value="1"/>
</dbReference>
<dbReference type="Gene3D" id="3.40.20.10">
    <property type="entry name" value="Severin"/>
    <property type="match status" value="6"/>
</dbReference>
<evidence type="ECO:0000256" key="6">
    <source>
        <dbReference type="ARBA" id="ARBA00008418"/>
    </source>
</evidence>
<protein>
    <recommendedName>
        <fullName evidence="8">Villin-1</fullName>
        <ecNumber evidence="7">3.1.3.16</ecNumber>
    </recommendedName>
</protein>
<dbReference type="NCBIfam" id="TIGR02251">
    <property type="entry name" value="HIF-SF_euk"/>
    <property type="match status" value="1"/>
</dbReference>
<keyword evidence="17" id="KW-0966">Cell projection</keyword>